<dbReference type="AlphaFoldDB" id="A0A0F8YX83"/>
<organism evidence="1">
    <name type="scientific">marine sediment metagenome</name>
    <dbReference type="NCBI Taxonomy" id="412755"/>
    <lineage>
        <taxon>unclassified sequences</taxon>
        <taxon>metagenomes</taxon>
        <taxon>ecological metagenomes</taxon>
    </lineage>
</organism>
<proteinExistence type="predicted"/>
<sequence>MEQWEPINKDMKRYSVEAWEPIYLIVFATSRTDAIVRAQSGAGERANNHCGDTRIDNNARVAEY</sequence>
<gene>
    <name evidence="1" type="ORF">LCGC14_2767530</name>
</gene>
<comment type="caution">
    <text evidence="1">The sequence shown here is derived from an EMBL/GenBank/DDBJ whole genome shotgun (WGS) entry which is preliminary data.</text>
</comment>
<accession>A0A0F8YX83</accession>
<dbReference type="EMBL" id="LAZR01051044">
    <property type="protein sequence ID" value="KKK86013.1"/>
    <property type="molecule type" value="Genomic_DNA"/>
</dbReference>
<evidence type="ECO:0000313" key="1">
    <source>
        <dbReference type="EMBL" id="KKK86013.1"/>
    </source>
</evidence>
<protein>
    <submittedName>
        <fullName evidence="1">Uncharacterized protein</fullName>
    </submittedName>
</protein>
<reference evidence="1" key="1">
    <citation type="journal article" date="2015" name="Nature">
        <title>Complex archaea that bridge the gap between prokaryotes and eukaryotes.</title>
        <authorList>
            <person name="Spang A."/>
            <person name="Saw J.H."/>
            <person name="Jorgensen S.L."/>
            <person name="Zaremba-Niedzwiedzka K."/>
            <person name="Martijn J."/>
            <person name="Lind A.E."/>
            <person name="van Eijk R."/>
            <person name="Schleper C."/>
            <person name="Guy L."/>
            <person name="Ettema T.J."/>
        </authorList>
    </citation>
    <scope>NUCLEOTIDE SEQUENCE</scope>
</reference>
<name>A0A0F8YX83_9ZZZZ</name>